<reference evidence="2 3" key="1">
    <citation type="submission" date="2018-05" db="EMBL/GenBank/DDBJ databases">
        <title>Genomic Encyclopedia of Type Strains, Phase IV (KMG-IV): sequencing the most valuable type-strain genomes for metagenomic binning, comparative biology and taxonomic classification.</title>
        <authorList>
            <person name="Goeker M."/>
        </authorList>
    </citation>
    <scope>NUCLEOTIDE SEQUENCE [LARGE SCALE GENOMIC DNA]</scope>
    <source>
        <strain evidence="2 3">DSM 3183</strain>
    </source>
</reference>
<evidence type="ECO:0000313" key="3">
    <source>
        <dbReference type="Proteomes" id="UP000248014"/>
    </source>
</evidence>
<dbReference type="AlphaFoldDB" id="A0A2V3UYY0"/>
<organism evidence="2 3">
    <name type="scientific">Blastomonas natatoria</name>
    <dbReference type="NCBI Taxonomy" id="34015"/>
    <lineage>
        <taxon>Bacteria</taxon>
        <taxon>Pseudomonadati</taxon>
        <taxon>Pseudomonadota</taxon>
        <taxon>Alphaproteobacteria</taxon>
        <taxon>Sphingomonadales</taxon>
        <taxon>Sphingomonadaceae</taxon>
        <taxon>Blastomonas</taxon>
    </lineage>
</organism>
<sequence length="102" mass="10785">MRKAFIAAALSLANLALLGGIIVASANLPVHAQGQNREGVKKTSKAVACPSGWSSTKNSETDVSMCFPLGSSSPKLYAKSEKESCAEGYHEVSRLWCSTKKP</sequence>
<comment type="caution">
    <text evidence="2">The sequence shown here is derived from an EMBL/GenBank/DDBJ whole genome shotgun (WGS) entry which is preliminary data.</text>
</comment>
<accession>A0A2V3UYY0</accession>
<name>A0A2V3UYY0_9SPHN</name>
<evidence type="ECO:0000256" key="1">
    <source>
        <dbReference type="SAM" id="SignalP"/>
    </source>
</evidence>
<keyword evidence="1" id="KW-0732">Signal</keyword>
<protein>
    <submittedName>
        <fullName evidence="2">Uncharacterized protein</fullName>
    </submittedName>
</protein>
<gene>
    <name evidence="2" type="ORF">C7451_108221</name>
</gene>
<evidence type="ECO:0000313" key="2">
    <source>
        <dbReference type="EMBL" id="PXW74557.1"/>
    </source>
</evidence>
<proteinExistence type="predicted"/>
<dbReference type="OrthoDB" id="7595434at2"/>
<feature type="signal peptide" evidence="1">
    <location>
        <begin position="1"/>
        <end position="32"/>
    </location>
</feature>
<dbReference type="Proteomes" id="UP000248014">
    <property type="component" value="Unassembled WGS sequence"/>
</dbReference>
<feature type="chain" id="PRO_5016011841" evidence="1">
    <location>
        <begin position="33"/>
        <end position="102"/>
    </location>
</feature>
<dbReference type="EMBL" id="QJJM01000008">
    <property type="protein sequence ID" value="PXW74557.1"/>
    <property type="molecule type" value="Genomic_DNA"/>
</dbReference>
<keyword evidence="3" id="KW-1185">Reference proteome</keyword>
<dbReference type="RefSeq" id="WP_110299228.1">
    <property type="nucleotide sequence ID" value="NZ_QJJM01000008.1"/>
</dbReference>